<evidence type="ECO:0000256" key="1">
    <source>
        <dbReference type="SAM" id="MobiDB-lite"/>
    </source>
</evidence>
<evidence type="ECO:0008006" key="4">
    <source>
        <dbReference type="Google" id="ProtNLM"/>
    </source>
</evidence>
<evidence type="ECO:0000313" key="3">
    <source>
        <dbReference type="Proteomes" id="UP001157125"/>
    </source>
</evidence>
<gene>
    <name evidence="2" type="ORF">GCM10025876_09460</name>
</gene>
<sequence>MFDIENLTLGEIATIEDLAGASISTLGEDETPKGKMLAAMAMIAKRRNGFPDFKWNDAITLTMTEATEVLGLGDTETEDEPDPTEPVSA</sequence>
<keyword evidence="3" id="KW-1185">Reference proteome</keyword>
<feature type="region of interest" description="Disordered" evidence="1">
    <location>
        <begin position="70"/>
        <end position="89"/>
    </location>
</feature>
<evidence type="ECO:0000313" key="2">
    <source>
        <dbReference type="EMBL" id="GMA34742.1"/>
    </source>
</evidence>
<proteinExistence type="predicted"/>
<dbReference type="RefSeq" id="WP_284327570.1">
    <property type="nucleotide sequence ID" value="NZ_BSUN01000001.1"/>
</dbReference>
<name>A0ABQ6IC35_9MICO</name>
<dbReference type="Proteomes" id="UP001157125">
    <property type="component" value="Unassembled WGS sequence"/>
</dbReference>
<comment type="caution">
    <text evidence="2">The sequence shown here is derived from an EMBL/GenBank/DDBJ whole genome shotgun (WGS) entry which is preliminary data.</text>
</comment>
<organism evidence="2 3">
    <name type="scientific">Demequina litorisediminis</name>
    <dbReference type="NCBI Taxonomy" id="1849022"/>
    <lineage>
        <taxon>Bacteria</taxon>
        <taxon>Bacillati</taxon>
        <taxon>Actinomycetota</taxon>
        <taxon>Actinomycetes</taxon>
        <taxon>Micrococcales</taxon>
        <taxon>Demequinaceae</taxon>
        <taxon>Demequina</taxon>
    </lineage>
</organism>
<protein>
    <recommendedName>
        <fullName evidence="4">Tail assembly chaperone</fullName>
    </recommendedName>
</protein>
<accession>A0ABQ6IC35</accession>
<dbReference type="EMBL" id="BSUN01000001">
    <property type="protein sequence ID" value="GMA34742.1"/>
    <property type="molecule type" value="Genomic_DNA"/>
</dbReference>
<reference evidence="3" key="1">
    <citation type="journal article" date="2019" name="Int. J. Syst. Evol. Microbiol.">
        <title>The Global Catalogue of Microorganisms (GCM) 10K type strain sequencing project: providing services to taxonomists for standard genome sequencing and annotation.</title>
        <authorList>
            <consortium name="The Broad Institute Genomics Platform"/>
            <consortium name="The Broad Institute Genome Sequencing Center for Infectious Disease"/>
            <person name="Wu L."/>
            <person name="Ma J."/>
        </authorList>
    </citation>
    <scope>NUCLEOTIDE SEQUENCE [LARGE SCALE GENOMIC DNA]</scope>
    <source>
        <strain evidence="3">NBRC 112299</strain>
    </source>
</reference>